<dbReference type="Proteomes" id="UP000199420">
    <property type="component" value="Unassembled WGS sequence"/>
</dbReference>
<feature type="transmembrane region" description="Helical" evidence="1">
    <location>
        <begin position="61"/>
        <end position="85"/>
    </location>
</feature>
<name>A0A1H6WAK3_9GAMM</name>
<feature type="transmembrane region" description="Helical" evidence="1">
    <location>
        <begin position="105"/>
        <end position="132"/>
    </location>
</feature>
<organism evidence="2 3">
    <name type="scientific">Frateuria terrea</name>
    <dbReference type="NCBI Taxonomy" id="529704"/>
    <lineage>
        <taxon>Bacteria</taxon>
        <taxon>Pseudomonadati</taxon>
        <taxon>Pseudomonadota</taxon>
        <taxon>Gammaproteobacteria</taxon>
        <taxon>Lysobacterales</taxon>
        <taxon>Rhodanobacteraceae</taxon>
        <taxon>Frateuria</taxon>
    </lineage>
</organism>
<protein>
    <submittedName>
        <fullName evidence="2">Vitamin B12 transport system permease protein</fullName>
    </submittedName>
</protein>
<proteinExistence type="predicted"/>
<keyword evidence="1" id="KW-0472">Membrane</keyword>
<feature type="transmembrane region" description="Helical" evidence="1">
    <location>
        <begin position="35"/>
        <end position="54"/>
    </location>
</feature>
<evidence type="ECO:0000256" key="1">
    <source>
        <dbReference type="SAM" id="Phobius"/>
    </source>
</evidence>
<dbReference type="EMBL" id="FNYC01000004">
    <property type="protein sequence ID" value="SEJ09840.1"/>
    <property type="molecule type" value="Genomic_DNA"/>
</dbReference>
<keyword evidence="1" id="KW-0812">Transmembrane</keyword>
<reference evidence="2 3" key="1">
    <citation type="submission" date="2016-10" db="EMBL/GenBank/DDBJ databases">
        <authorList>
            <person name="de Groot N.N."/>
        </authorList>
    </citation>
    <scope>NUCLEOTIDE SEQUENCE [LARGE SCALE GENOMIC DNA]</scope>
    <source>
        <strain evidence="2 3">DSM 26515</strain>
    </source>
</reference>
<accession>A0A1H6WAK3</accession>
<evidence type="ECO:0000313" key="2">
    <source>
        <dbReference type="EMBL" id="SEJ09840.1"/>
    </source>
</evidence>
<gene>
    <name evidence="2" type="ORF">SAMN04487997_2509</name>
</gene>
<keyword evidence="1" id="KW-1133">Transmembrane helix</keyword>
<dbReference type="AlphaFoldDB" id="A0A1H6WAK3"/>
<keyword evidence="3" id="KW-1185">Reference proteome</keyword>
<evidence type="ECO:0000313" key="3">
    <source>
        <dbReference type="Proteomes" id="UP000199420"/>
    </source>
</evidence>
<sequence>MRLISLLFAAFSAAMLGLAAGAVWMLPTMALQRPLPALALVAGGLLALAVRSWVRPAGRLAAAMAAGATVLAAIYVEVLTAAARIAGSMGIGLLDTLREAGLPMLWTLAQLALRPADIAFAAAGALLAAWVASRRPKPRA</sequence>